<dbReference type="EMBL" id="JAQNDM010000002">
    <property type="protein sequence ID" value="MDC0710479.1"/>
    <property type="molecule type" value="Genomic_DNA"/>
</dbReference>
<organism evidence="1 2">
    <name type="scientific">Stigmatella ashevillensis</name>
    <dbReference type="NCBI Taxonomy" id="2995309"/>
    <lineage>
        <taxon>Bacteria</taxon>
        <taxon>Pseudomonadati</taxon>
        <taxon>Myxococcota</taxon>
        <taxon>Myxococcia</taxon>
        <taxon>Myxococcales</taxon>
        <taxon>Cystobacterineae</taxon>
        <taxon>Archangiaceae</taxon>
        <taxon>Stigmatella</taxon>
    </lineage>
</organism>
<proteinExistence type="predicted"/>
<protein>
    <submittedName>
        <fullName evidence="1">Uncharacterized protein</fullName>
    </submittedName>
</protein>
<keyword evidence="2" id="KW-1185">Reference proteome</keyword>
<name>A0ABT5DA31_9BACT</name>
<reference evidence="1 2" key="1">
    <citation type="submission" date="2022-11" db="EMBL/GenBank/DDBJ databases">
        <title>Minimal conservation of predation-associated metabolite biosynthetic gene clusters underscores biosynthetic potential of Myxococcota including descriptions for ten novel species: Archangium lansinium sp. nov., Myxococcus landrumus sp. nov., Nannocystis bai.</title>
        <authorList>
            <person name="Ahearne A."/>
            <person name="Stevens C."/>
            <person name="Dowd S."/>
        </authorList>
    </citation>
    <scope>NUCLEOTIDE SEQUENCE [LARGE SCALE GENOMIC DNA]</scope>
    <source>
        <strain evidence="1 2">NCWAL01</strain>
    </source>
</reference>
<comment type="caution">
    <text evidence="1">The sequence shown here is derived from an EMBL/GenBank/DDBJ whole genome shotgun (WGS) entry which is preliminary data.</text>
</comment>
<dbReference type="RefSeq" id="WP_272139974.1">
    <property type="nucleotide sequence ID" value="NZ_JAQNDM010000002.1"/>
</dbReference>
<gene>
    <name evidence="1" type="ORF">POL68_18520</name>
</gene>
<accession>A0ABT5DA31</accession>
<evidence type="ECO:0000313" key="1">
    <source>
        <dbReference type="EMBL" id="MDC0710479.1"/>
    </source>
</evidence>
<dbReference type="Proteomes" id="UP001221838">
    <property type="component" value="Unassembled WGS sequence"/>
</dbReference>
<evidence type="ECO:0000313" key="2">
    <source>
        <dbReference type="Proteomes" id="UP001221838"/>
    </source>
</evidence>
<sequence length="315" mass="36755">MEKILLNGLALAYHPISNQLADWLWDDAEIRGFVKRSNLYMIAQREEIFFDGYGVDPSTNFLTFSLASRHRRIDNLSLDTDRFMHAWDGEAEWELGKQFFRLWSITDNKREKVLRWFTVEKLLWEHSRGTVRVPNLKEYRDLMTFRLLYVGISKQGDSFSRLFAKGHEKRAKILSNESQLRDAARLTDELFIFLFDVHQTRINSVDPAEKSEVMKELFELSSPDKMRIVADAEKAFVKILNTKYNTLKYTNYPYGVDGLYNQGFDRYGYFVDEDITFQTESALIRGGYAGTATRFTNPDLILVEGDTVNLVKVED</sequence>